<reference evidence="2 3" key="1">
    <citation type="submission" date="2019-03" db="EMBL/GenBank/DDBJ databases">
        <title>Draft genome sequences of novel Actinobacteria.</title>
        <authorList>
            <person name="Sahin N."/>
            <person name="Ay H."/>
            <person name="Saygin H."/>
        </authorList>
    </citation>
    <scope>NUCLEOTIDE SEQUENCE [LARGE SCALE GENOMIC DNA]</scope>
    <source>
        <strain evidence="2 3">DSM 45941</strain>
    </source>
</reference>
<organism evidence="2 3">
    <name type="scientific">Actinomadura darangshiensis</name>
    <dbReference type="NCBI Taxonomy" id="705336"/>
    <lineage>
        <taxon>Bacteria</taxon>
        <taxon>Bacillati</taxon>
        <taxon>Actinomycetota</taxon>
        <taxon>Actinomycetes</taxon>
        <taxon>Streptosporangiales</taxon>
        <taxon>Thermomonosporaceae</taxon>
        <taxon>Actinomadura</taxon>
    </lineage>
</organism>
<evidence type="ECO:0000313" key="2">
    <source>
        <dbReference type="EMBL" id="TDD70587.1"/>
    </source>
</evidence>
<proteinExistence type="predicted"/>
<dbReference type="Proteomes" id="UP000295578">
    <property type="component" value="Unassembled WGS sequence"/>
</dbReference>
<sequence length="78" mass="8721">MLMDETVSAETTPTGRPAQINGPHGCYRVRRVLEEWQAPGQARFYRLQVVTPDGSAIAEVVGPRAAEPGPWTLRRMWT</sequence>
<evidence type="ECO:0000313" key="3">
    <source>
        <dbReference type="Proteomes" id="UP000295578"/>
    </source>
</evidence>
<dbReference type="RefSeq" id="WP_132202203.1">
    <property type="nucleotide sequence ID" value="NZ_SMKY01000232.1"/>
</dbReference>
<gene>
    <name evidence="2" type="ORF">E1293_34585</name>
</gene>
<comment type="caution">
    <text evidence="2">The sequence shown here is derived from an EMBL/GenBank/DDBJ whole genome shotgun (WGS) entry which is preliminary data.</text>
</comment>
<accession>A0A4V2YSM1</accession>
<dbReference type="OrthoDB" id="3480686at2"/>
<dbReference type="AlphaFoldDB" id="A0A4V2YSM1"/>
<name>A0A4V2YSM1_9ACTN</name>
<keyword evidence="3" id="KW-1185">Reference proteome</keyword>
<protein>
    <submittedName>
        <fullName evidence="2">Uncharacterized protein</fullName>
    </submittedName>
</protein>
<feature type="region of interest" description="Disordered" evidence="1">
    <location>
        <begin position="1"/>
        <end position="23"/>
    </location>
</feature>
<dbReference type="EMBL" id="SMKY01000232">
    <property type="protein sequence ID" value="TDD70587.1"/>
    <property type="molecule type" value="Genomic_DNA"/>
</dbReference>
<evidence type="ECO:0000256" key="1">
    <source>
        <dbReference type="SAM" id="MobiDB-lite"/>
    </source>
</evidence>